<dbReference type="InterPro" id="IPR006047">
    <property type="entry name" value="GH13_cat_dom"/>
</dbReference>
<dbReference type="HAMAP" id="MF_00685">
    <property type="entry name" value="GlgB"/>
    <property type="match status" value="1"/>
</dbReference>
<dbReference type="SUPFAM" id="SSF81296">
    <property type="entry name" value="E set domains"/>
    <property type="match status" value="2"/>
</dbReference>
<comment type="pathway">
    <text evidence="3 10">Glycan biosynthesis; glycogen biosynthesis.</text>
</comment>
<accession>A0A5B1CB73</accession>
<feature type="region of interest" description="Disordered" evidence="12">
    <location>
        <begin position="95"/>
        <end position="125"/>
    </location>
</feature>
<keyword evidence="8 10" id="KW-0320">Glycogen biosynthesis</keyword>
<evidence type="ECO:0000256" key="5">
    <source>
        <dbReference type="ARBA" id="ARBA00022600"/>
    </source>
</evidence>
<keyword evidence="9 10" id="KW-0119">Carbohydrate metabolism</keyword>
<reference evidence="14 15" key="1">
    <citation type="submission" date="2019-08" db="EMBL/GenBank/DDBJ databases">
        <title>Deep-cultivation of Planctomycetes and their phenomic and genomic characterization uncovers novel biology.</title>
        <authorList>
            <person name="Wiegand S."/>
            <person name="Jogler M."/>
            <person name="Boedeker C."/>
            <person name="Pinto D."/>
            <person name="Vollmers J."/>
            <person name="Rivas-Marin E."/>
            <person name="Kohn T."/>
            <person name="Peeters S.H."/>
            <person name="Heuer A."/>
            <person name="Rast P."/>
            <person name="Oberbeckmann S."/>
            <person name="Bunk B."/>
            <person name="Jeske O."/>
            <person name="Meyerdierks A."/>
            <person name="Storesund J.E."/>
            <person name="Kallscheuer N."/>
            <person name="Luecker S."/>
            <person name="Lage O.M."/>
            <person name="Pohl T."/>
            <person name="Merkel B.J."/>
            <person name="Hornburger P."/>
            <person name="Mueller R.-W."/>
            <person name="Bruemmer F."/>
            <person name="Labrenz M."/>
            <person name="Spormann A.M."/>
            <person name="Op Den Camp H."/>
            <person name="Overmann J."/>
            <person name="Amann R."/>
            <person name="Jetten M.S.M."/>
            <person name="Mascher T."/>
            <person name="Medema M.H."/>
            <person name="Devos D.P."/>
            <person name="Kaster A.-K."/>
            <person name="Ovreas L."/>
            <person name="Rohde M."/>
            <person name="Galperin M.Y."/>
            <person name="Jogler C."/>
        </authorList>
    </citation>
    <scope>NUCLEOTIDE SEQUENCE [LARGE SCALE GENOMIC DNA]</scope>
    <source>
        <strain evidence="14 15">LF1</strain>
    </source>
</reference>
<dbReference type="SUPFAM" id="SSF51445">
    <property type="entry name" value="(Trans)glycosidases"/>
    <property type="match status" value="1"/>
</dbReference>
<dbReference type="Proteomes" id="UP000322699">
    <property type="component" value="Unassembled WGS sequence"/>
</dbReference>
<keyword evidence="7 10" id="KW-0808">Transferase</keyword>
<dbReference type="InterPro" id="IPR013780">
    <property type="entry name" value="Glyco_hydro_b"/>
</dbReference>
<dbReference type="GO" id="GO:0004553">
    <property type="term" value="F:hydrolase activity, hydrolyzing O-glycosyl compounds"/>
    <property type="evidence" value="ECO:0007669"/>
    <property type="project" value="InterPro"/>
</dbReference>
<name>A0A5B1CB73_9BACT</name>
<evidence type="ECO:0000256" key="3">
    <source>
        <dbReference type="ARBA" id="ARBA00004964"/>
    </source>
</evidence>
<evidence type="ECO:0000256" key="7">
    <source>
        <dbReference type="ARBA" id="ARBA00022679"/>
    </source>
</evidence>
<dbReference type="AlphaFoldDB" id="A0A5B1CB73"/>
<organism evidence="14 15">
    <name type="scientific">Rubripirellula obstinata</name>
    <dbReference type="NCBI Taxonomy" id="406547"/>
    <lineage>
        <taxon>Bacteria</taxon>
        <taxon>Pseudomonadati</taxon>
        <taxon>Planctomycetota</taxon>
        <taxon>Planctomycetia</taxon>
        <taxon>Pirellulales</taxon>
        <taxon>Pirellulaceae</taxon>
        <taxon>Rubripirellula</taxon>
    </lineage>
</organism>
<gene>
    <name evidence="14" type="primary">glgB_1</name>
    <name evidence="10" type="synonym">glgB</name>
    <name evidence="14" type="ORF">LF1_02960</name>
</gene>
<comment type="similarity">
    <text evidence="4 10">Belongs to the glycosyl hydrolase 13 family. GlgB subfamily.</text>
</comment>
<dbReference type="PANTHER" id="PTHR43651:SF3">
    <property type="entry name" value="1,4-ALPHA-GLUCAN-BRANCHING ENZYME"/>
    <property type="match status" value="1"/>
</dbReference>
<evidence type="ECO:0000259" key="13">
    <source>
        <dbReference type="SMART" id="SM00642"/>
    </source>
</evidence>
<sequence>MQTQLSLSAIGQIINGQHENPASLLGAHPISYQGEPATAVRSYLPEAKSAWIMDNASGQRRPMRQIHPAGFFEAICEGTLEAGLAYEIDHNGAEADASHDAHSRISNQTNNQNGETVEPSKSNVIDPSAVPSILTDFDRYLIGEGKHHQLYDRLGAQVRVVGGVEGVHFSVWAPNARMVQIVGDFNGWEGSKHALSGSELGIWELFVPGAKVGDKYKFRLLDQHGHWVDKTDPMGFASELPPLTASVVTDLTVHTWGDSDWMEKRAEWNAMHEPMNVYEVHLGSWQKGPGRAHGWLDYRDLAKRLVDYCHRMNFTHVELMPVNEHPFSGSWGYQAVGYFAPTSRHGSPEDFMFFVDYMHQNGIGVLIDWVPAHFPKDTHGLAKFDGSALYEHSDIRQGEHPDWGTLIFNYGRNEVRNFLIANALFWLDKYHIDGLRVDAVASMLYLDYSREDGEWVPNQYGGRENLEAMDFLREFNVAVHEKYPGVVTAAEESTAFPGVSRPVYDGGLGFTYKWNMGWMNDTLEYIHKEPIHRAHHQNDLTFSLIYAFTENFMLPLSHDEVVHGKGSLLSQMPGDMWQKFANLRLLYSYMWTHPGKKLLFMGGEMGQWNEWNDDDGPQWELLDFDTHRGIQQLVADLNKIVIENPSLHQLDFSHEGFEWIDSMNWQDSALVYMRKGLDGSAPILVCCNFTPVVREGYRVGVPQSGHWKEIFNSDSEAYGGTNMGNYPGCNTTGVSHHDRPDSIEITMPPLGVSIMRFEG</sequence>
<dbReference type="RefSeq" id="WP_068263248.1">
    <property type="nucleotide sequence ID" value="NZ_LWSK01000045.1"/>
</dbReference>
<dbReference type="GO" id="GO:0003844">
    <property type="term" value="F:1,4-alpha-glucan branching enzyme activity"/>
    <property type="evidence" value="ECO:0007669"/>
    <property type="project" value="UniProtKB-UniRule"/>
</dbReference>
<dbReference type="SUPFAM" id="SSF51011">
    <property type="entry name" value="Glycosyl hydrolase domain"/>
    <property type="match status" value="1"/>
</dbReference>
<comment type="subunit">
    <text evidence="10">Monomer.</text>
</comment>
<dbReference type="InterPro" id="IPR054169">
    <property type="entry name" value="GlgB_N"/>
</dbReference>
<dbReference type="NCBIfam" id="NF003811">
    <property type="entry name" value="PRK05402.1"/>
    <property type="match status" value="1"/>
</dbReference>
<comment type="caution">
    <text evidence="14">The sequence shown here is derived from an EMBL/GenBank/DDBJ whole genome shotgun (WGS) entry which is preliminary data.</text>
</comment>
<feature type="active site" description="Proton donor" evidence="10 11">
    <location>
        <position position="491"/>
    </location>
</feature>
<dbReference type="Pfam" id="PF00128">
    <property type="entry name" value="Alpha-amylase"/>
    <property type="match status" value="1"/>
</dbReference>
<dbReference type="Pfam" id="PF02806">
    <property type="entry name" value="Alpha-amylase_C"/>
    <property type="match status" value="1"/>
</dbReference>
<dbReference type="Gene3D" id="2.60.40.1180">
    <property type="entry name" value="Golgi alpha-mannosidase II"/>
    <property type="match status" value="1"/>
</dbReference>
<dbReference type="GO" id="GO:0005829">
    <property type="term" value="C:cytosol"/>
    <property type="evidence" value="ECO:0007669"/>
    <property type="project" value="TreeGrafter"/>
</dbReference>
<dbReference type="Gene3D" id="2.60.40.10">
    <property type="entry name" value="Immunoglobulins"/>
    <property type="match status" value="2"/>
</dbReference>
<dbReference type="InterPro" id="IPR006048">
    <property type="entry name" value="A-amylase/branching_C"/>
</dbReference>
<dbReference type="InterPro" id="IPR013783">
    <property type="entry name" value="Ig-like_fold"/>
</dbReference>
<dbReference type="UniPathway" id="UPA00164"/>
<dbReference type="NCBIfam" id="TIGR01515">
    <property type="entry name" value="branching_enzym"/>
    <property type="match status" value="1"/>
</dbReference>
<comment type="catalytic activity">
    <reaction evidence="1 10">
        <text>Transfers a segment of a (1-&gt;4)-alpha-D-glucan chain to a primary hydroxy group in a similar glucan chain.</text>
        <dbReference type="EC" id="2.4.1.18"/>
    </reaction>
</comment>
<evidence type="ECO:0000313" key="14">
    <source>
        <dbReference type="EMBL" id="KAA1257806.1"/>
    </source>
</evidence>
<keyword evidence="15" id="KW-1185">Reference proteome</keyword>
<feature type="compositionally biased region" description="Polar residues" evidence="12">
    <location>
        <begin position="104"/>
        <end position="125"/>
    </location>
</feature>
<comment type="function">
    <text evidence="2 10">Catalyzes the formation of the alpha-1,6-glucosidic linkages in glycogen by scission of a 1,4-alpha-linked oligosaccharide from growing alpha-1,4-glucan chains and the subsequent attachment of the oligosaccharide to the alpha-1,6 position.</text>
</comment>
<dbReference type="NCBIfam" id="NF008967">
    <property type="entry name" value="PRK12313.1"/>
    <property type="match status" value="1"/>
</dbReference>
<dbReference type="SMART" id="SM00642">
    <property type="entry name" value="Aamy"/>
    <property type="match status" value="1"/>
</dbReference>
<dbReference type="Pfam" id="PF02922">
    <property type="entry name" value="CBM_48"/>
    <property type="match status" value="1"/>
</dbReference>
<dbReference type="EC" id="2.4.1.18" evidence="10"/>
<evidence type="ECO:0000256" key="10">
    <source>
        <dbReference type="HAMAP-Rule" id="MF_00685"/>
    </source>
</evidence>
<evidence type="ECO:0000256" key="8">
    <source>
        <dbReference type="ARBA" id="ARBA00023056"/>
    </source>
</evidence>
<evidence type="ECO:0000256" key="11">
    <source>
        <dbReference type="PIRSR" id="PIRSR000463-1"/>
    </source>
</evidence>
<protein>
    <recommendedName>
        <fullName evidence="10">1,4-alpha-glucan branching enzyme GlgB</fullName>
        <ecNumber evidence="10">2.4.1.18</ecNumber>
    </recommendedName>
    <alternativeName>
        <fullName evidence="10">1,4-alpha-D-glucan:1,4-alpha-D-glucan 6-glucosyl-transferase</fullName>
    </alternativeName>
    <alternativeName>
        <fullName evidence="10">Alpha-(1-&gt;4)-glucan branching enzyme</fullName>
    </alternativeName>
    <alternativeName>
        <fullName evidence="10">Glycogen branching enzyme</fullName>
        <shortName evidence="10">BE</shortName>
    </alternativeName>
</protein>
<dbReference type="FunFam" id="2.60.40.1180:FF:000002">
    <property type="entry name" value="1,4-alpha-glucan branching enzyme GlgB"/>
    <property type="match status" value="1"/>
</dbReference>
<feature type="active site" description="Nucleophile" evidence="10 11">
    <location>
        <position position="438"/>
    </location>
</feature>
<feature type="domain" description="Glycosyl hydrolase family 13 catalytic" evidence="13">
    <location>
        <begin position="279"/>
        <end position="625"/>
    </location>
</feature>
<dbReference type="CDD" id="cd11322">
    <property type="entry name" value="AmyAc_Glg_BE"/>
    <property type="match status" value="1"/>
</dbReference>
<evidence type="ECO:0000256" key="12">
    <source>
        <dbReference type="SAM" id="MobiDB-lite"/>
    </source>
</evidence>
<keyword evidence="6 10" id="KW-0328">Glycosyltransferase</keyword>
<dbReference type="GO" id="GO:0005978">
    <property type="term" value="P:glycogen biosynthetic process"/>
    <property type="evidence" value="ECO:0007669"/>
    <property type="project" value="UniProtKB-UniRule"/>
</dbReference>
<dbReference type="InterPro" id="IPR044143">
    <property type="entry name" value="GlgB_N_E_set_prok"/>
</dbReference>
<dbReference type="InterPro" id="IPR004193">
    <property type="entry name" value="Glyco_hydro_13_N"/>
</dbReference>
<evidence type="ECO:0000256" key="9">
    <source>
        <dbReference type="ARBA" id="ARBA00023277"/>
    </source>
</evidence>
<dbReference type="InterPro" id="IPR017853">
    <property type="entry name" value="GH"/>
</dbReference>
<dbReference type="InterPro" id="IPR014756">
    <property type="entry name" value="Ig_E-set"/>
</dbReference>
<evidence type="ECO:0000313" key="15">
    <source>
        <dbReference type="Proteomes" id="UP000322699"/>
    </source>
</evidence>
<evidence type="ECO:0000256" key="6">
    <source>
        <dbReference type="ARBA" id="ARBA00022676"/>
    </source>
</evidence>
<keyword evidence="5 10" id="KW-0321">Glycogen metabolism</keyword>
<dbReference type="PANTHER" id="PTHR43651">
    <property type="entry name" value="1,4-ALPHA-GLUCAN-BRANCHING ENZYME"/>
    <property type="match status" value="1"/>
</dbReference>
<dbReference type="GO" id="GO:0043169">
    <property type="term" value="F:cation binding"/>
    <property type="evidence" value="ECO:0007669"/>
    <property type="project" value="InterPro"/>
</dbReference>
<dbReference type="FunFam" id="2.60.40.10:FF:000169">
    <property type="entry name" value="1,4-alpha-glucan branching enzyme GlgB"/>
    <property type="match status" value="1"/>
</dbReference>
<dbReference type="OrthoDB" id="226102at2"/>
<dbReference type="EMBL" id="VRLW01000001">
    <property type="protein sequence ID" value="KAA1257806.1"/>
    <property type="molecule type" value="Genomic_DNA"/>
</dbReference>
<dbReference type="PIRSF" id="PIRSF000463">
    <property type="entry name" value="GlgB"/>
    <property type="match status" value="1"/>
</dbReference>
<evidence type="ECO:0000256" key="4">
    <source>
        <dbReference type="ARBA" id="ARBA00009000"/>
    </source>
</evidence>
<dbReference type="CDD" id="cd02855">
    <property type="entry name" value="E_set_GBE_prok_N"/>
    <property type="match status" value="1"/>
</dbReference>
<dbReference type="InterPro" id="IPR037439">
    <property type="entry name" value="Branching_enzy"/>
</dbReference>
<dbReference type="Pfam" id="PF22019">
    <property type="entry name" value="GlgB_N"/>
    <property type="match status" value="1"/>
</dbReference>
<evidence type="ECO:0000256" key="1">
    <source>
        <dbReference type="ARBA" id="ARBA00000826"/>
    </source>
</evidence>
<dbReference type="FunFam" id="3.20.20.80:FF:000003">
    <property type="entry name" value="1,4-alpha-glucan branching enzyme GlgB"/>
    <property type="match status" value="1"/>
</dbReference>
<dbReference type="Gene3D" id="3.20.20.80">
    <property type="entry name" value="Glycosidases"/>
    <property type="match status" value="1"/>
</dbReference>
<dbReference type="InterPro" id="IPR006407">
    <property type="entry name" value="GlgB"/>
</dbReference>
<evidence type="ECO:0000256" key="2">
    <source>
        <dbReference type="ARBA" id="ARBA00002953"/>
    </source>
</evidence>
<proteinExistence type="inferred from homology"/>